<dbReference type="GO" id="GO:0006890">
    <property type="term" value="P:retrograde vesicle-mediated transport, Golgi to endoplasmic reticulum"/>
    <property type="evidence" value="ECO:0007669"/>
    <property type="project" value="InterPro"/>
</dbReference>
<comment type="caution">
    <text evidence="1">The sequence shown here is derived from an EMBL/GenBank/DDBJ whole genome shotgun (WGS) entry which is preliminary data.</text>
</comment>
<dbReference type="AlphaFoldDB" id="A0AAN8VW82"/>
<dbReference type="Proteomes" id="UP001370490">
    <property type="component" value="Unassembled WGS sequence"/>
</dbReference>
<proteinExistence type="predicted"/>
<dbReference type="EMBL" id="JBAMMX010000007">
    <property type="protein sequence ID" value="KAK6936907.1"/>
    <property type="molecule type" value="Genomic_DNA"/>
</dbReference>
<keyword evidence="2" id="KW-1185">Reference proteome</keyword>
<gene>
    <name evidence="1" type="ORF">RJ641_033937</name>
</gene>
<reference evidence="1 2" key="1">
    <citation type="submission" date="2023-12" db="EMBL/GenBank/DDBJ databases">
        <title>A high-quality genome assembly for Dillenia turbinata (Dilleniales).</title>
        <authorList>
            <person name="Chanderbali A."/>
        </authorList>
    </citation>
    <scope>NUCLEOTIDE SEQUENCE [LARGE SCALE GENOMIC DNA]</scope>
    <source>
        <strain evidence="1">LSX21</strain>
        <tissue evidence="1">Leaf</tissue>
    </source>
</reference>
<evidence type="ECO:0000313" key="1">
    <source>
        <dbReference type="EMBL" id="KAK6936907.1"/>
    </source>
</evidence>
<dbReference type="InterPro" id="IPR042044">
    <property type="entry name" value="EXOC6PINT-1/Sec15/Tip20_C_dom2"/>
</dbReference>
<sequence>MANQYEAHLLGFLEDHLSSREDLSKALELANKLRSDCCDLKQNLIGLHNRVTNLTVSWISRSVKAKASIHHLHFNLHNLLQSFPEDGVDSEKTLVEHLPQLANEVRRIEAVRSYAEIALRLEALVGDLEDAATWVVNRQNRNMFSEICSDSAAQSELGLRQEKLVLCIGIMTNIEQILRTVARSKSQWCHLVRSADNRVDKTFLALKRQVLADQRVLLASIGWPPAFVMPEMGCAKSSSLPNPLTLMKGETRQIYSQSFLALCALQHLQAQKENGRLHPFKPEDYTMGLWAIDELVTPIASKMEYHFSKWIDQPELIFALVCKISRHLIVAVDDVLQPLIDEARLVSCSAKEAWVSAMIQVLSGFLAKNFFPSLAEKYQDKQRRPEVMSSWLQLIDLAITLDNQMQSLVDLGGHLLSGNKTGGFFNAMSVLSLFCDRSEWLKIWARIELKDAWKRLKPELKDERAWSFDNVHIRDFNEEGKTEKYLMIAREDHKAPLVADTVLKISRELIQRCQSLPSILVRAEFIRSTAVKFLWYFFRALLWRCRKTELFNSYLEDYALTRVCHCLNAASYCESKLQEWSDDVDFVELRIVEAHNMHVDAEGNDKVCFFAEELRSLEELQTNWLIEIIGDLLHEFESLSGEYIQNRDYFGLEQDDFCSIRDSSDMDLAVSTVLLEALDTLRNRLHLIRTNLNSKDFLDLWRSVANGLDHFIFCSILMSNIKFSDSGVSHLRADMQALFHAFKPYCARPEAFFPCIRDSLKLLDMDKEQAMLILCNVENRIKSLHFCGIMHLSSDQAEKVLWNRMFAV</sequence>
<dbReference type="PANTHER" id="PTHR13520">
    <property type="entry name" value="RAD50-INTERACTING PROTEIN 1 RINT-1"/>
    <property type="match status" value="1"/>
</dbReference>
<dbReference type="GO" id="GO:0070939">
    <property type="term" value="C:Dsl1/NZR complex"/>
    <property type="evidence" value="ECO:0007669"/>
    <property type="project" value="InterPro"/>
</dbReference>
<dbReference type="PROSITE" id="PS51386">
    <property type="entry name" value="RINT1_TIP20"/>
    <property type="match status" value="1"/>
</dbReference>
<dbReference type="Gene3D" id="1.20.58.670">
    <property type="entry name" value="Dsl1p vesicle tethering complex, Tip20p subunit, domain D"/>
    <property type="match status" value="1"/>
</dbReference>
<dbReference type="GO" id="GO:0006888">
    <property type="term" value="P:endoplasmic reticulum to Golgi vesicle-mediated transport"/>
    <property type="evidence" value="ECO:0007669"/>
    <property type="project" value="InterPro"/>
</dbReference>
<evidence type="ECO:0000313" key="2">
    <source>
        <dbReference type="Proteomes" id="UP001370490"/>
    </source>
</evidence>
<dbReference type="GO" id="GO:0060628">
    <property type="term" value="P:regulation of ER to Golgi vesicle-mediated transport"/>
    <property type="evidence" value="ECO:0007669"/>
    <property type="project" value="TreeGrafter"/>
</dbReference>
<organism evidence="1 2">
    <name type="scientific">Dillenia turbinata</name>
    <dbReference type="NCBI Taxonomy" id="194707"/>
    <lineage>
        <taxon>Eukaryota</taxon>
        <taxon>Viridiplantae</taxon>
        <taxon>Streptophyta</taxon>
        <taxon>Embryophyta</taxon>
        <taxon>Tracheophyta</taxon>
        <taxon>Spermatophyta</taxon>
        <taxon>Magnoliopsida</taxon>
        <taxon>eudicotyledons</taxon>
        <taxon>Gunneridae</taxon>
        <taxon>Pentapetalae</taxon>
        <taxon>Dilleniales</taxon>
        <taxon>Dilleniaceae</taxon>
        <taxon>Dillenia</taxon>
    </lineage>
</organism>
<accession>A0AAN8VW82</accession>
<protein>
    <submittedName>
        <fullName evidence="1">RINT-1/Tip20</fullName>
    </submittedName>
</protein>
<dbReference type="InterPro" id="IPR007528">
    <property type="entry name" value="RINT1_Tip20"/>
</dbReference>
<dbReference type="Pfam" id="PF04437">
    <property type="entry name" value="RINT1_TIP1"/>
    <property type="match status" value="1"/>
</dbReference>
<dbReference type="PANTHER" id="PTHR13520:SF0">
    <property type="entry name" value="RAD50-INTERACTING PROTEIN 1"/>
    <property type="match status" value="1"/>
</dbReference>
<name>A0AAN8VW82_9MAGN</name>